<proteinExistence type="predicted"/>
<sequence>MEGMVSGGRGRGRPRRRWQQDIKETLNMTLDEAVDRYIFRRVCDESDVP</sequence>
<protein>
    <submittedName>
        <fullName evidence="1">Uncharacterized protein</fullName>
    </submittedName>
</protein>
<dbReference type="AlphaFoldDB" id="A0A0B7BRB9"/>
<gene>
    <name evidence="1" type="primary">ORF207344</name>
</gene>
<evidence type="ECO:0000313" key="1">
    <source>
        <dbReference type="EMBL" id="CEK95503.1"/>
    </source>
</evidence>
<organism evidence="1">
    <name type="scientific">Arion vulgaris</name>
    <dbReference type="NCBI Taxonomy" id="1028688"/>
    <lineage>
        <taxon>Eukaryota</taxon>
        <taxon>Metazoa</taxon>
        <taxon>Spiralia</taxon>
        <taxon>Lophotrochozoa</taxon>
        <taxon>Mollusca</taxon>
        <taxon>Gastropoda</taxon>
        <taxon>Heterobranchia</taxon>
        <taxon>Euthyneura</taxon>
        <taxon>Panpulmonata</taxon>
        <taxon>Eupulmonata</taxon>
        <taxon>Stylommatophora</taxon>
        <taxon>Helicina</taxon>
        <taxon>Arionoidea</taxon>
        <taxon>Arionidae</taxon>
        <taxon>Arion</taxon>
    </lineage>
</organism>
<accession>A0A0B7BRB9</accession>
<name>A0A0B7BRB9_9EUPU</name>
<reference evidence="1" key="1">
    <citation type="submission" date="2014-12" db="EMBL/GenBank/DDBJ databases">
        <title>Insight into the proteome of Arion vulgaris.</title>
        <authorList>
            <person name="Aradska J."/>
            <person name="Bulat T."/>
            <person name="Smidak R."/>
            <person name="Sarate P."/>
            <person name="Gangsoo J."/>
            <person name="Sialana F."/>
            <person name="Bilban M."/>
            <person name="Lubec G."/>
        </authorList>
    </citation>
    <scope>NUCLEOTIDE SEQUENCE</scope>
    <source>
        <tissue evidence="1">Skin</tissue>
    </source>
</reference>
<dbReference type="EMBL" id="HACG01048638">
    <property type="protein sequence ID" value="CEK95503.1"/>
    <property type="molecule type" value="Transcribed_RNA"/>
</dbReference>